<organism evidence="2 3">
    <name type="scientific">Paraburkholderia metrosideri</name>
    <dbReference type="NCBI Taxonomy" id="580937"/>
    <lineage>
        <taxon>Bacteria</taxon>
        <taxon>Pseudomonadati</taxon>
        <taxon>Pseudomonadota</taxon>
        <taxon>Betaproteobacteria</taxon>
        <taxon>Burkholderiales</taxon>
        <taxon>Burkholderiaceae</taxon>
        <taxon>Paraburkholderia</taxon>
    </lineage>
</organism>
<evidence type="ECO:0000256" key="1">
    <source>
        <dbReference type="SAM" id="MobiDB-lite"/>
    </source>
</evidence>
<protein>
    <submittedName>
        <fullName evidence="2">Uncharacterized protein</fullName>
    </submittedName>
</protein>
<evidence type="ECO:0000313" key="2">
    <source>
        <dbReference type="EMBL" id="CAD6545297.1"/>
    </source>
</evidence>
<gene>
    <name evidence="2" type="ORF">LMG28140_04151</name>
</gene>
<reference evidence="2 3" key="1">
    <citation type="submission" date="2020-10" db="EMBL/GenBank/DDBJ databases">
        <authorList>
            <person name="Peeters C."/>
        </authorList>
    </citation>
    <scope>NUCLEOTIDE SEQUENCE [LARGE SCALE GENOMIC DNA]</scope>
    <source>
        <strain evidence="2 3">LMG 28140</strain>
    </source>
</reference>
<name>A0ABN7I3Q6_9BURK</name>
<feature type="region of interest" description="Disordered" evidence="1">
    <location>
        <begin position="1"/>
        <end position="22"/>
    </location>
</feature>
<dbReference type="EMBL" id="CAJHCP010000009">
    <property type="protein sequence ID" value="CAD6545297.1"/>
    <property type="molecule type" value="Genomic_DNA"/>
</dbReference>
<dbReference type="Proteomes" id="UP000598032">
    <property type="component" value="Unassembled WGS sequence"/>
</dbReference>
<accession>A0ABN7I3Q6</accession>
<keyword evidence="3" id="KW-1185">Reference proteome</keyword>
<sequence>MKNQRRKAGLDSPNTTSAHIPPCNEAIEAATIARADIDGNGMRAYHDHRVICPVMHDAVGA</sequence>
<comment type="caution">
    <text evidence="2">The sequence shown here is derived from an EMBL/GenBank/DDBJ whole genome shotgun (WGS) entry which is preliminary data.</text>
</comment>
<proteinExistence type="predicted"/>
<evidence type="ECO:0000313" key="3">
    <source>
        <dbReference type="Proteomes" id="UP000598032"/>
    </source>
</evidence>